<dbReference type="GO" id="GO:0042834">
    <property type="term" value="F:peptidoglycan binding"/>
    <property type="evidence" value="ECO:0007669"/>
    <property type="project" value="InterPro"/>
</dbReference>
<gene>
    <name evidence="4" type="ORF">AB8S08_11750</name>
</gene>
<feature type="transmembrane region" description="Helical" evidence="2">
    <location>
        <begin position="30"/>
        <end position="50"/>
    </location>
</feature>
<dbReference type="InterPro" id="IPR052521">
    <property type="entry name" value="Cell_div_SPOR-domain"/>
</dbReference>
<dbReference type="PANTHER" id="PTHR38687">
    <property type="entry name" value="CELL DIVISION PROTEIN DEDD-RELATED"/>
    <property type="match status" value="1"/>
</dbReference>
<dbReference type="Gene3D" id="3.30.70.1070">
    <property type="entry name" value="Sporulation related repeat"/>
    <property type="match status" value="1"/>
</dbReference>
<keyword evidence="2" id="KW-1133">Transmembrane helix</keyword>
<protein>
    <submittedName>
        <fullName evidence="4">SPOR domain-containing protein</fullName>
    </submittedName>
</protein>
<keyword evidence="2" id="KW-0472">Membrane</keyword>
<dbReference type="SUPFAM" id="SSF110997">
    <property type="entry name" value="Sporulation related repeat"/>
    <property type="match status" value="1"/>
</dbReference>
<dbReference type="PANTHER" id="PTHR38687:SF2">
    <property type="entry name" value="CELL DIVISION PROTEIN FTSN"/>
    <property type="match status" value="1"/>
</dbReference>
<accession>A0AB39X6F7</accession>
<reference evidence="4" key="1">
    <citation type="submission" date="2024-07" db="EMBL/GenBank/DDBJ databases">
        <title>Whole genome sequence of bacterial strains from algal surface.</title>
        <authorList>
            <person name="Kumar P."/>
        </authorList>
    </citation>
    <scope>NUCLEOTIDE SEQUENCE</scope>
    <source>
        <strain evidence="4">PP-1MA</strain>
    </source>
</reference>
<dbReference type="AlphaFoldDB" id="A0AB39X6F7"/>
<keyword evidence="2" id="KW-0812">Transmembrane</keyword>
<dbReference type="Pfam" id="PF05036">
    <property type="entry name" value="SPOR"/>
    <property type="match status" value="1"/>
</dbReference>
<evidence type="ECO:0000256" key="1">
    <source>
        <dbReference type="SAM" id="MobiDB-lite"/>
    </source>
</evidence>
<feature type="domain" description="SPOR" evidence="3">
    <location>
        <begin position="107"/>
        <end position="186"/>
    </location>
</feature>
<dbReference type="RefSeq" id="WP_369742862.1">
    <property type="nucleotide sequence ID" value="NZ_CP165718.1"/>
</dbReference>
<feature type="compositionally biased region" description="Basic residues" evidence="1">
    <location>
        <begin position="1"/>
        <end position="21"/>
    </location>
</feature>
<proteinExistence type="predicted"/>
<evidence type="ECO:0000313" key="4">
    <source>
        <dbReference type="EMBL" id="XDV09416.1"/>
    </source>
</evidence>
<dbReference type="InterPro" id="IPR007730">
    <property type="entry name" value="SPOR-like_dom"/>
</dbReference>
<evidence type="ECO:0000259" key="3">
    <source>
        <dbReference type="PROSITE" id="PS51724"/>
    </source>
</evidence>
<name>A0AB39X6F7_9GAMM</name>
<dbReference type="EMBL" id="CP165718">
    <property type="protein sequence ID" value="XDV09416.1"/>
    <property type="molecule type" value="Genomic_DNA"/>
</dbReference>
<dbReference type="PROSITE" id="PS51724">
    <property type="entry name" value="SPOR"/>
    <property type="match status" value="1"/>
</dbReference>
<dbReference type="InterPro" id="IPR036680">
    <property type="entry name" value="SPOR-like_sf"/>
</dbReference>
<organism evidence="4">
    <name type="scientific">Pseudidiomarina sp. PP-1MA</name>
    <dbReference type="NCBI Taxonomy" id="3237706"/>
    <lineage>
        <taxon>Bacteria</taxon>
        <taxon>Pseudomonadati</taxon>
        <taxon>Pseudomonadota</taxon>
        <taxon>Gammaproteobacteria</taxon>
        <taxon>Alteromonadales</taxon>
        <taxon>Idiomarinaceae</taxon>
        <taxon>Pseudidiomarina</taxon>
    </lineage>
</organism>
<sequence>MDYANRKRPPKRPPVKKKPAAKKVSAQRAVPWRIVVLALVLVGLFVWGLVTIAGKRHQQPAVSQSQPEPVPATVPQSINELPELPQERWEYIDELENQEVIVDVPEREVGPPKVMQCGSFRQLADAERLRAQIAMAGLESQVRTTEGQTGTWHRVILGPYATKREAEAERHKLERARIHNCMIWNWE</sequence>
<evidence type="ECO:0000256" key="2">
    <source>
        <dbReference type="SAM" id="Phobius"/>
    </source>
</evidence>
<feature type="region of interest" description="Disordered" evidence="1">
    <location>
        <begin position="1"/>
        <end position="22"/>
    </location>
</feature>